<dbReference type="Proteomes" id="UP001409291">
    <property type="component" value="Unassembled WGS sequence"/>
</dbReference>
<dbReference type="PANTHER" id="PTHR43539">
    <property type="entry name" value="FLAVIN-BINDING MONOOXYGENASE-LIKE PROTEIN (AFU_ORTHOLOGUE AFUA_4G09220)"/>
    <property type="match status" value="1"/>
</dbReference>
<organism evidence="2 3">
    <name type="scientific">Sphingobacterium kitahiroshimense</name>
    <dbReference type="NCBI Taxonomy" id="470446"/>
    <lineage>
        <taxon>Bacteria</taxon>
        <taxon>Pseudomonadati</taxon>
        <taxon>Bacteroidota</taxon>
        <taxon>Sphingobacteriia</taxon>
        <taxon>Sphingobacteriales</taxon>
        <taxon>Sphingobacteriaceae</taxon>
        <taxon>Sphingobacterium</taxon>
    </lineage>
</organism>
<comment type="caution">
    <text evidence="2">The sequence shown here is derived from an EMBL/GenBank/DDBJ whole genome shotgun (WGS) entry which is preliminary data.</text>
</comment>
<protein>
    <submittedName>
        <fullName evidence="2">NAD(P)-binding domain-containing protein</fullName>
    </submittedName>
</protein>
<dbReference type="EMBL" id="JBDJNQ010000015">
    <property type="protein sequence ID" value="MEN5380285.1"/>
    <property type="molecule type" value="Genomic_DNA"/>
</dbReference>
<dbReference type="InterPro" id="IPR050982">
    <property type="entry name" value="Auxin_biosynth/cation_transpt"/>
</dbReference>
<dbReference type="SUPFAM" id="SSF51905">
    <property type="entry name" value="FAD/NAD(P)-binding domain"/>
    <property type="match status" value="1"/>
</dbReference>
<dbReference type="PANTHER" id="PTHR43539:SF78">
    <property type="entry name" value="FLAVIN-CONTAINING MONOOXYGENASE"/>
    <property type="match status" value="1"/>
</dbReference>
<sequence length="369" mass="40509">MEAHKTLKNTRPDFFYKVDIVVIGAGQAGLSAAYYLKKAGIEPGKGFVVLDDEFAASGAWQHRWDSLTLDNVNGINDLPGMGFSDAVDTMDTTLQANTAIPKYYELYEKKFELPIIRPIRVSEVTARNGRFMIHTNGIQFSARGLINATGTWKTPNCPKYPGWEKFKGRQLHTGEYINADEFIGKHVIVVGGGISAIQLLGEISQVTQTTWVTRKPVDFRKDEFTPDVGREAVALVEKRVREGLPPNSVVSVTGLPLTPAIEKMLRDGVLDRKPMFKEITETGVRWEDGTTLDAAVIFWNTGFKHSLDHLAPLGLINDKGGIELSGRLATQVTKDPRIHLTGYGPSASTIGANRAGGAAARELIAYLKL</sequence>
<accession>A0ABV0BZU6</accession>
<keyword evidence="3" id="KW-1185">Reference proteome</keyword>
<evidence type="ECO:0000313" key="3">
    <source>
        <dbReference type="Proteomes" id="UP001409291"/>
    </source>
</evidence>
<dbReference type="RefSeq" id="WP_346583146.1">
    <property type="nucleotide sequence ID" value="NZ_JBDJNQ010000015.1"/>
</dbReference>
<dbReference type="InterPro" id="IPR036188">
    <property type="entry name" value="FAD/NAD-bd_sf"/>
</dbReference>
<gene>
    <name evidence="2" type="ORF">ABE541_23670</name>
</gene>
<dbReference type="Pfam" id="PF13738">
    <property type="entry name" value="Pyr_redox_3"/>
    <property type="match status" value="1"/>
</dbReference>
<name>A0ABV0BZU6_9SPHI</name>
<proteinExistence type="predicted"/>
<dbReference type="PRINTS" id="PR00368">
    <property type="entry name" value="FADPNR"/>
</dbReference>
<dbReference type="Gene3D" id="3.50.50.60">
    <property type="entry name" value="FAD/NAD(P)-binding domain"/>
    <property type="match status" value="1"/>
</dbReference>
<evidence type="ECO:0000313" key="2">
    <source>
        <dbReference type="EMBL" id="MEN5380285.1"/>
    </source>
</evidence>
<keyword evidence="1" id="KW-0560">Oxidoreductase</keyword>
<reference evidence="2 3" key="1">
    <citation type="submission" date="2024-04" db="EMBL/GenBank/DDBJ databases">
        <title>WGS of bacteria from Torrens River.</title>
        <authorList>
            <person name="Wyrsch E.R."/>
            <person name="Drigo B."/>
        </authorList>
    </citation>
    <scope>NUCLEOTIDE SEQUENCE [LARGE SCALE GENOMIC DNA]</scope>
    <source>
        <strain evidence="2 3">TWI391</strain>
    </source>
</reference>
<evidence type="ECO:0000256" key="1">
    <source>
        <dbReference type="ARBA" id="ARBA00023002"/>
    </source>
</evidence>
<dbReference type="PRINTS" id="PR00469">
    <property type="entry name" value="PNDRDTASEII"/>
</dbReference>